<sequence>MAEASPPPSARKSEPQNPKELKDSEAAPAAEKLMQLSGEEHENYENNSSNEKETMQREKEPDWEKKMMMMREKIPDSENDNKKTIRRKKAPDCKKMMMMMMKRYSETRNNNNSNSKAMKMKMEKAADFEKKKKVMKRVMKVPDSEDDDQSEGEVTWSTEARKEAKSFARPKKQKYRSLRDLYKATEPVSASAVVNGKNNISSDHKKPNWFFQ</sequence>
<evidence type="ECO:0000313" key="2">
    <source>
        <dbReference type="Proteomes" id="UP001062846"/>
    </source>
</evidence>
<organism evidence="1 2">
    <name type="scientific">Rhododendron molle</name>
    <name type="common">Chinese azalea</name>
    <name type="synonym">Azalea mollis</name>
    <dbReference type="NCBI Taxonomy" id="49168"/>
    <lineage>
        <taxon>Eukaryota</taxon>
        <taxon>Viridiplantae</taxon>
        <taxon>Streptophyta</taxon>
        <taxon>Embryophyta</taxon>
        <taxon>Tracheophyta</taxon>
        <taxon>Spermatophyta</taxon>
        <taxon>Magnoliopsida</taxon>
        <taxon>eudicotyledons</taxon>
        <taxon>Gunneridae</taxon>
        <taxon>Pentapetalae</taxon>
        <taxon>asterids</taxon>
        <taxon>Ericales</taxon>
        <taxon>Ericaceae</taxon>
        <taxon>Ericoideae</taxon>
        <taxon>Rhodoreae</taxon>
        <taxon>Rhododendron</taxon>
    </lineage>
</organism>
<protein>
    <submittedName>
        <fullName evidence="1">Uncharacterized protein</fullName>
    </submittedName>
</protein>
<keyword evidence="2" id="KW-1185">Reference proteome</keyword>
<dbReference type="Proteomes" id="UP001062846">
    <property type="component" value="Chromosome 10"/>
</dbReference>
<reference evidence="1" key="1">
    <citation type="submission" date="2022-02" db="EMBL/GenBank/DDBJ databases">
        <title>Plant Genome Project.</title>
        <authorList>
            <person name="Zhang R.-G."/>
        </authorList>
    </citation>
    <scope>NUCLEOTIDE SEQUENCE</scope>
    <source>
        <strain evidence="1">AT1</strain>
    </source>
</reference>
<name>A0ACC0M4S9_RHOML</name>
<proteinExistence type="predicted"/>
<gene>
    <name evidence="1" type="ORF">RHMOL_Rhmol10G0214800</name>
</gene>
<evidence type="ECO:0000313" key="1">
    <source>
        <dbReference type="EMBL" id="KAI8535940.1"/>
    </source>
</evidence>
<accession>A0ACC0M4S9</accession>
<comment type="caution">
    <text evidence="1">The sequence shown here is derived from an EMBL/GenBank/DDBJ whole genome shotgun (WGS) entry which is preliminary data.</text>
</comment>
<dbReference type="EMBL" id="CM046397">
    <property type="protein sequence ID" value="KAI8535940.1"/>
    <property type="molecule type" value="Genomic_DNA"/>
</dbReference>